<evidence type="ECO:0000256" key="3">
    <source>
        <dbReference type="ARBA" id="ARBA00022738"/>
    </source>
</evidence>
<keyword evidence="4" id="KW-0456">Lyase</keyword>
<dbReference type="SMART" id="SM00567">
    <property type="entry name" value="EZ_HEAT"/>
    <property type="match status" value="6"/>
</dbReference>
<dbReference type="RefSeq" id="WP_191761281.1">
    <property type="nucleotide sequence ID" value="NZ_VJXY01000054.1"/>
</dbReference>
<dbReference type="InterPro" id="IPR016024">
    <property type="entry name" value="ARM-type_fold"/>
</dbReference>
<dbReference type="Proteomes" id="UP001165986">
    <property type="component" value="Unassembled WGS sequence"/>
</dbReference>
<comment type="similarity">
    <text evidence="1">Belongs to the CpcE/RpcE/PecE family.</text>
</comment>
<evidence type="ECO:0000256" key="4">
    <source>
        <dbReference type="ARBA" id="ARBA00023239"/>
    </source>
</evidence>
<proteinExistence type="inferred from homology"/>
<accession>A0AA40VUE9</accession>
<dbReference type="AlphaFoldDB" id="A0AA40VUE9"/>
<evidence type="ECO:0000256" key="2">
    <source>
        <dbReference type="ARBA" id="ARBA00022549"/>
    </source>
</evidence>
<dbReference type="GO" id="GO:0016491">
    <property type="term" value="F:oxidoreductase activity"/>
    <property type="evidence" value="ECO:0007669"/>
    <property type="project" value="TreeGrafter"/>
</dbReference>
<dbReference type="GO" id="GO:0016829">
    <property type="term" value="F:lyase activity"/>
    <property type="evidence" value="ECO:0007669"/>
    <property type="project" value="UniProtKB-KW"/>
</dbReference>
<dbReference type="PANTHER" id="PTHR12697">
    <property type="entry name" value="PBS LYASE HEAT-LIKE PROTEIN"/>
    <property type="match status" value="1"/>
</dbReference>
<dbReference type="SUPFAM" id="SSF48371">
    <property type="entry name" value="ARM repeat"/>
    <property type="match status" value="1"/>
</dbReference>
<protein>
    <submittedName>
        <fullName evidence="5">HEAT repeat domain-containing protein</fullName>
    </submittedName>
</protein>
<evidence type="ECO:0000256" key="1">
    <source>
        <dbReference type="ARBA" id="ARBA00009299"/>
    </source>
</evidence>
<name>A0AA40VUE9_9NOST</name>
<dbReference type="GO" id="GO:0030089">
    <property type="term" value="C:phycobilisome"/>
    <property type="evidence" value="ECO:0007669"/>
    <property type="project" value="UniProtKB-KW"/>
</dbReference>
<dbReference type="Pfam" id="PF13646">
    <property type="entry name" value="HEAT_2"/>
    <property type="match status" value="2"/>
</dbReference>
<gene>
    <name evidence="5" type="ORF">FNW02_30820</name>
</gene>
<dbReference type="PANTHER" id="PTHR12697:SF5">
    <property type="entry name" value="DEOXYHYPUSINE HYDROXYLASE"/>
    <property type="match status" value="1"/>
</dbReference>
<sequence length="306" mass="32805">MSDMLNSETQSGGSSLHLSQTETDALLEVVSEQLSLNTFNPDDQQILKRMVESLGDSRGMVRLSFAEALGKIGKPVTPLLLEAVANHPNPVVRRASAKTLTLIADPKAVPTLVNALLNDQDTVVKNSCVGALARTGEAAVPALLEILASTEYPESSKGLATWALAFIGAEAKEYVYREIDSDSPEVRAAVIGSIAAIAQENPEAGAFDILMNALADPVSSVRCEATTALSNLKYRPAVPQLVDLLKNHADWETRRAAALALMKIGDRTALESLQVALTIEEEAAVQAVIKLAISQIERHSEEDIWE</sequence>
<organism evidence="5 6">
    <name type="scientific">Komarekiella delphini-convector SJRDD-AB1</name>
    <dbReference type="NCBI Taxonomy" id="2593771"/>
    <lineage>
        <taxon>Bacteria</taxon>
        <taxon>Bacillati</taxon>
        <taxon>Cyanobacteriota</taxon>
        <taxon>Cyanophyceae</taxon>
        <taxon>Nostocales</taxon>
        <taxon>Nostocaceae</taxon>
        <taxon>Komarekiella</taxon>
        <taxon>Komarekiella delphini-convector</taxon>
    </lineage>
</organism>
<dbReference type="EMBL" id="VJXY01000054">
    <property type="protein sequence ID" value="MBD6620072.1"/>
    <property type="molecule type" value="Genomic_DNA"/>
</dbReference>
<dbReference type="Gene3D" id="1.25.10.10">
    <property type="entry name" value="Leucine-rich Repeat Variant"/>
    <property type="match status" value="2"/>
</dbReference>
<comment type="caution">
    <text evidence="5">The sequence shown here is derived from an EMBL/GenBank/DDBJ whole genome shotgun (WGS) entry which is preliminary data.</text>
</comment>
<dbReference type="InterPro" id="IPR004155">
    <property type="entry name" value="PBS_lyase_HEAT"/>
</dbReference>
<keyword evidence="2" id="KW-0042">Antenna complex</keyword>
<keyword evidence="3" id="KW-0605">Phycobilisome</keyword>
<evidence type="ECO:0000313" key="5">
    <source>
        <dbReference type="EMBL" id="MBD6620072.1"/>
    </source>
</evidence>
<keyword evidence="6" id="KW-1185">Reference proteome</keyword>
<dbReference type="InterPro" id="IPR011989">
    <property type="entry name" value="ARM-like"/>
</dbReference>
<reference evidence="5" key="1">
    <citation type="submission" date="2019-07" db="EMBL/GenBank/DDBJ databases">
        <title>Toxilogical consequences of a new and cryptic species of cyanobacteria (Komarekiella delphini-convector) recovered from the epidermis of a bottlenose dolphin and 1500 ft. in the air.</title>
        <authorList>
            <person name="Brown A.O."/>
            <person name="Dvorak P."/>
            <person name="Villanueva C.D."/>
            <person name="Foss A.J."/>
            <person name="Garvey A.D."/>
            <person name="Gibson Q.A."/>
            <person name="Johansen J.R."/>
            <person name="Casamatta D.A."/>
        </authorList>
    </citation>
    <scope>NUCLEOTIDE SEQUENCE</scope>
    <source>
        <strain evidence="5">SJRDD-AB1</strain>
    </source>
</reference>
<evidence type="ECO:0000313" key="6">
    <source>
        <dbReference type="Proteomes" id="UP001165986"/>
    </source>
</evidence>